<feature type="compositionally biased region" description="Acidic residues" evidence="1">
    <location>
        <begin position="36"/>
        <end position="49"/>
    </location>
</feature>
<dbReference type="Proteomes" id="UP001356427">
    <property type="component" value="Unassembled WGS sequence"/>
</dbReference>
<name>A0AAN8KZ89_9TELE</name>
<feature type="compositionally biased region" description="Basic and acidic residues" evidence="1">
    <location>
        <begin position="1"/>
        <end position="10"/>
    </location>
</feature>
<keyword evidence="3" id="KW-1185">Reference proteome</keyword>
<feature type="compositionally biased region" description="Polar residues" evidence="1">
    <location>
        <begin position="255"/>
        <end position="266"/>
    </location>
</feature>
<reference evidence="2 3" key="1">
    <citation type="submission" date="2021-04" db="EMBL/GenBank/DDBJ databases">
        <authorList>
            <person name="De Guttry C."/>
            <person name="Zahm M."/>
            <person name="Klopp C."/>
            <person name="Cabau C."/>
            <person name="Louis A."/>
            <person name="Berthelot C."/>
            <person name="Parey E."/>
            <person name="Roest Crollius H."/>
            <person name="Montfort J."/>
            <person name="Robinson-Rechavi M."/>
            <person name="Bucao C."/>
            <person name="Bouchez O."/>
            <person name="Gislard M."/>
            <person name="Lluch J."/>
            <person name="Milhes M."/>
            <person name="Lampietro C."/>
            <person name="Lopez Roques C."/>
            <person name="Donnadieu C."/>
            <person name="Braasch I."/>
            <person name="Desvignes T."/>
            <person name="Postlethwait J."/>
            <person name="Bobe J."/>
            <person name="Wedekind C."/>
            <person name="Guiguen Y."/>
        </authorList>
    </citation>
    <scope>NUCLEOTIDE SEQUENCE [LARGE SCALE GENOMIC DNA]</scope>
    <source>
        <strain evidence="2">Cs_M1</strain>
        <tissue evidence="2">Blood</tissue>
    </source>
</reference>
<feature type="compositionally biased region" description="Basic and acidic residues" evidence="1">
    <location>
        <begin position="141"/>
        <end position="173"/>
    </location>
</feature>
<evidence type="ECO:0000256" key="1">
    <source>
        <dbReference type="SAM" id="MobiDB-lite"/>
    </source>
</evidence>
<gene>
    <name evidence="2" type="ORF">J4Q44_G00264830</name>
</gene>
<protein>
    <submittedName>
        <fullName evidence="2">Uncharacterized protein</fullName>
    </submittedName>
</protein>
<dbReference type="EMBL" id="JAGTTL010000024">
    <property type="protein sequence ID" value="KAK6304029.1"/>
    <property type="molecule type" value="Genomic_DNA"/>
</dbReference>
<evidence type="ECO:0000313" key="3">
    <source>
        <dbReference type="Proteomes" id="UP001356427"/>
    </source>
</evidence>
<feature type="compositionally biased region" description="Low complexity" evidence="1">
    <location>
        <begin position="187"/>
        <end position="224"/>
    </location>
</feature>
<organism evidence="2 3">
    <name type="scientific">Coregonus suidteri</name>
    <dbReference type="NCBI Taxonomy" id="861788"/>
    <lineage>
        <taxon>Eukaryota</taxon>
        <taxon>Metazoa</taxon>
        <taxon>Chordata</taxon>
        <taxon>Craniata</taxon>
        <taxon>Vertebrata</taxon>
        <taxon>Euteleostomi</taxon>
        <taxon>Actinopterygii</taxon>
        <taxon>Neopterygii</taxon>
        <taxon>Teleostei</taxon>
        <taxon>Protacanthopterygii</taxon>
        <taxon>Salmoniformes</taxon>
        <taxon>Salmonidae</taxon>
        <taxon>Coregoninae</taxon>
        <taxon>Coregonus</taxon>
    </lineage>
</organism>
<dbReference type="AlphaFoldDB" id="A0AAN8KZ89"/>
<feature type="region of interest" description="Disordered" evidence="1">
    <location>
        <begin position="1"/>
        <end position="269"/>
    </location>
</feature>
<accession>A0AAN8KZ89</accession>
<sequence>MDRGGGERGRVKTGRGKVVVWRGRSSRGGGRGTPDTDLDWSEEEEEEEGQVVSHRGQSLEDKDNGKRTQSLPKNRQVEEVEVEEEEEEEVVVETVEEVRHSKAKQSSKQQRSRAMQSKRRKNRRERGDETEELPIRNTGEAGREEWRREREREVERETEVKVEDSGPAERERAPLSFLMPLQDGDAELSNAESGASGASRASFSDQVSLSAASISGSTAGAPSGWGDPRDQRGDPWSTQSWRRANHASHTPGPWSRTQPQRATYTGSGPCPWIKPNQQKLSQVLVGHRLTGNRLREGLDL</sequence>
<feature type="compositionally biased region" description="Low complexity" evidence="1">
    <location>
        <begin position="104"/>
        <end position="115"/>
    </location>
</feature>
<comment type="caution">
    <text evidence="2">The sequence shown here is derived from an EMBL/GenBank/DDBJ whole genome shotgun (WGS) entry which is preliminary data.</text>
</comment>
<feature type="compositionally biased region" description="Acidic residues" evidence="1">
    <location>
        <begin position="79"/>
        <end position="95"/>
    </location>
</feature>
<feature type="compositionally biased region" description="Basic and acidic residues" evidence="1">
    <location>
        <begin position="57"/>
        <end position="66"/>
    </location>
</feature>
<proteinExistence type="predicted"/>
<evidence type="ECO:0000313" key="2">
    <source>
        <dbReference type="EMBL" id="KAK6304029.1"/>
    </source>
</evidence>